<dbReference type="AlphaFoldDB" id="A0A235B1Z8"/>
<evidence type="ECO:0000259" key="2">
    <source>
        <dbReference type="PROSITE" id="PS50943"/>
    </source>
</evidence>
<dbReference type="Pfam" id="PF13181">
    <property type="entry name" value="TPR_8"/>
    <property type="match status" value="1"/>
</dbReference>
<protein>
    <recommendedName>
        <fullName evidence="2">HTH cro/C1-type domain-containing protein</fullName>
    </recommendedName>
</protein>
<keyword evidence="1" id="KW-0802">TPR repeat</keyword>
<name>A0A235B1Z8_9BACL</name>
<feature type="repeat" description="TPR" evidence="1">
    <location>
        <begin position="320"/>
        <end position="353"/>
    </location>
</feature>
<dbReference type="SUPFAM" id="SSF47413">
    <property type="entry name" value="lambda repressor-like DNA-binding domains"/>
    <property type="match status" value="1"/>
</dbReference>
<comment type="caution">
    <text evidence="3">The sequence shown here is derived from an EMBL/GenBank/DDBJ whole genome shotgun (WGS) entry which is preliminary data.</text>
</comment>
<accession>A0A235B1Z8</accession>
<dbReference type="PROSITE" id="PS50005">
    <property type="entry name" value="TPR"/>
    <property type="match status" value="1"/>
</dbReference>
<organism evidence="3 4">
    <name type="scientific">Paludifilum halophilum</name>
    <dbReference type="NCBI Taxonomy" id="1642702"/>
    <lineage>
        <taxon>Bacteria</taxon>
        <taxon>Bacillati</taxon>
        <taxon>Bacillota</taxon>
        <taxon>Bacilli</taxon>
        <taxon>Bacillales</taxon>
        <taxon>Thermoactinomycetaceae</taxon>
        <taxon>Paludifilum</taxon>
    </lineage>
</organism>
<dbReference type="EMBL" id="NOWF01000015">
    <property type="protein sequence ID" value="OYD06251.1"/>
    <property type="molecule type" value="Genomic_DNA"/>
</dbReference>
<dbReference type="PROSITE" id="PS50943">
    <property type="entry name" value="HTH_CROC1"/>
    <property type="match status" value="1"/>
</dbReference>
<dbReference type="SUPFAM" id="SSF48452">
    <property type="entry name" value="TPR-like"/>
    <property type="match status" value="2"/>
</dbReference>
<dbReference type="Proteomes" id="UP000215459">
    <property type="component" value="Unassembled WGS sequence"/>
</dbReference>
<dbReference type="RefSeq" id="WP_094265906.1">
    <property type="nucleotide sequence ID" value="NZ_NOWF01000015.1"/>
</dbReference>
<dbReference type="InterPro" id="IPR010982">
    <property type="entry name" value="Lambda_DNA-bd_dom_sf"/>
</dbReference>
<dbReference type="InterPro" id="IPR001387">
    <property type="entry name" value="Cro/C1-type_HTH"/>
</dbReference>
<dbReference type="InterPro" id="IPR019734">
    <property type="entry name" value="TPR_rpt"/>
</dbReference>
<evidence type="ECO:0000313" key="4">
    <source>
        <dbReference type="Proteomes" id="UP000215459"/>
    </source>
</evidence>
<keyword evidence="4" id="KW-1185">Reference proteome</keyword>
<dbReference type="PANTHER" id="PTHR12558:SF13">
    <property type="entry name" value="CELL DIVISION CYCLE PROTEIN 27 HOMOLOG"/>
    <property type="match status" value="1"/>
</dbReference>
<dbReference type="Gene3D" id="1.25.40.10">
    <property type="entry name" value="Tetratricopeptide repeat domain"/>
    <property type="match status" value="2"/>
</dbReference>
<proteinExistence type="predicted"/>
<gene>
    <name evidence="3" type="ORF">CHM34_17475</name>
</gene>
<dbReference type="SMART" id="SM00028">
    <property type="entry name" value="TPR"/>
    <property type="match status" value="6"/>
</dbReference>
<dbReference type="Pfam" id="PF13424">
    <property type="entry name" value="TPR_12"/>
    <property type="match status" value="2"/>
</dbReference>
<dbReference type="OrthoDB" id="9769030at2"/>
<dbReference type="CDD" id="cd00093">
    <property type="entry name" value="HTH_XRE"/>
    <property type="match status" value="1"/>
</dbReference>
<sequence>MSIPHLHAIGEIIRKVRKEKGFRLEDVADENISPATISNIERGIPHVNPEKVRYLLDKLGLEMSEIPARLAEESKRLKNLEFQLDSAYLLWSLNKGDAALNKVNQINIKDGNPLAARLYFIKGLCFFSKKQWKRAEREYYQAIKIVNEHPFYENSNLEAQCFHELGMTYYYQNDLEKALDFANTGIDAYKENGDLPYLRYGLRSNKAVYLDKLGRINEGMQTIQEVWGSIDPGHESKHVTLLYWLKAEFLRKTGMNDEALKYANQGLEISRRNEYCKFIMDFLMTLGSIYAKLVQWDKAKDCFTIAIETRHQLKDVTALATPYTRLGVIQMNEENWDEAKRLLKEAIKIAGDDLPRLSYALMFMGDFYHKQNQPQEAIYYYERALKKMGSFHPTLKSKLYLRLANLWEDADKDEFKKHFRNMNKVRMLQKEKEMDVFDEIV</sequence>
<dbReference type="SMART" id="SM00530">
    <property type="entry name" value="HTH_XRE"/>
    <property type="match status" value="1"/>
</dbReference>
<evidence type="ECO:0000256" key="1">
    <source>
        <dbReference type="PROSITE-ProRule" id="PRU00339"/>
    </source>
</evidence>
<dbReference type="GO" id="GO:0003677">
    <property type="term" value="F:DNA binding"/>
    <property type="evidence" value="ECO:0007669"/>
    <property type="project" value="InterPro"/>
</dbReference>
<dbReference type="Gene3D" id="1.10.260.40">
    <property type="entry name" value="lambda repressor-like DNA-binding domains"/>
    <property type="match status" value="1"/>
</dbReference>
<dbReference type="Pfam" id="PF01381">
    <property type="entry name" value="HTH_3"/>
    <property type="match status" value="1"/>
</dbReference>
<feature type="domain" description="HTH cro/C1-type" evidence="2">
    <location>
        <begin position="13"/>
        <end position="66"/>
    </location>
</feature>
<evidence type="ECO:0000313" key="3">
    <source>
        <dbReference type="EMBL" id="OYD06251.1"/>
    </source>
</evidence>
<reference evidence="3 4" key="1">
    <citation type="submission" date="2017-07" db="EMBL/GenBank/DDBJ databases">
        <title>The genome sequence of Paludifilum halophilum highlights mechanisms for microbial adaptation to high salt environemnts.</title>
        <authorList>
            <person name="Belbahri L."/>
        </authorList>
    </citation>
    <scope>NUCLEOTIDE SEQUENCE [LARGE SCALE GENOMIC DNA]</scope>
    <source>
        <strain evidence="3 4">DSM 102817</strain>
    </source>
</reference>
<dbReference type="PANTHER" id="PTHR12558">
    <property type="entry name" value="CELL DIVISION CYCLE 16,23,27"/>
    <property type="match status" value="1"/>
</dbReference>
<dbReference type="InterPro" id="IPR011990">
    <property type="entry name" value="TPR-like_helical_dom_sf"/>
</dbReference>